<dbReference type="PANTHER" id="PTHR40658">
    <property type="match status" value="1"/>
</dbReference>
<organism evidence="1 2">
    <name type="scientific">Shimia sagamensis</name>
    <dbReference type="NCBI Taxonomy" id="1566352"/>
    <lineage>
        <taxon>Bacteria</taxon>
        <taxon>Pseudomonadati</taxon>
        <taxon>Pseudomonadota</taxon>
        <taxon>Alphaproteobacteria</taxon>
        <taxon>Rhodobacterales</taxon>
        <taxon>Roseobacteraceae</taxon>
    </lineage>
</organism>
<dbReference type="RefSeq" id="WP_283426761.1">
    <property type="nucleotide sequence ID" value="NZ_FXTY01000005.1"/>
</dbReference>
<dbReference type="InterPro" id="IPR012550">
    <property type="entry name" value="DUF1706"/>
</dbReference>
<sequence length="166" mass="18491">MPAATTKEDLLAIADKEFAKLQMVIETVPANVALCQHDDNWSIRDVVVHRAHWIDLFLGWYADGQAGKVVAFPAPGYKWNQLKAYNADLLARHQGVDWDTAKAGFEAAHKRWHGLVDGLDQEALYAKPMKGGNNNWTTGRWAEAAASSHYRSAAKFIRACLRETAT</sequence>
<gene>
    <name evidence="1" type="ORF">SAMN06265373_105365</name>
</gene>
<dbReference type="Gene3D" id="1.20.120.450">
    <property type="entry name" value="dinb family like domain"/>
    <property type="match status" value="1"/>
</dbReference>
<dbReference type="Proteomes" id="UP001157961">
    <property type="component" value="Unassembled WGS sequence"/>
</dbReference>
<evidence type="ECO:0000313" key="2">
    <source>
        <dbReference type="Proteomes" id="UP001157961"/>
    </source>
</evidence>
<accession>A0ABY1P6Y5</accession>
<dbReference type="SUPFAM" id="SSF109854">
    <property type="entry name" value="DinB/YfiT-like putative metalloenzymes"/>
    <property type="match status" value="1"/>
</dbReference>
<evidence type="ECO:0008006" key="3">
    <source>
        <dbReference type="Google" id="ProtNLM"/>
    </source>
</evidence>
<evidence type="ECO:0000313" key="1">
    <source>
        <dbReference type="EMBL" id="SMP27089.1"/>
    </source>
</evidence>
<dbReference type="PANTHER" id="PTHR40658:SF4">
    <property type="entry name" value="HYPOTHETICAL CYTOSOLIC PROTEIN"/>
    <property type="match status" value="1"/>
</dbReference>
<dbReference type="EMBL" id="FXTY01000005">
    <property type="protein sequence ID" value="SMP27089.1"/>
    <property type="molecule type" value="Genomic_DNA"/>
</dbReference>
<dbReference type="Pfam" id="PF08020">
    <property type="entry name" value="DUF1706"/>
    <property type="match status" value="1"/>
</dbReference>
<protein>
    <recommendedName>
        <fullName evidence="3">DinB superfamily protein</fullName>
    </recommendedName>
</protein>
<name>A0ABY1P6Y5_9RHOB</name>
<comment type="caution">
    <text evidence="1">The sequence shown here is derived from an EMBL/GenBank/DDBJ whole genome shotgun (WGS) entry which is preliminary data.</text>
</comment>
<keyword evidence="2" id="KW-1185">Reference proteome</keyword>
<reference evidence="1 2" key="1">
    <citation type="submission" date="2017-05" db="EMBL/GenBank/DDBJ databases">
        <authorList>
            <person name="Varghese N."/>
            <person name="Submissions S."/>
        </authorList>
    </citation>
    <scope>NUCLEOTIDE SEQUENCE [LARGE SCALE GENOMIC DNA]</scope>
    <source>
        <strain evidence="1 2">DSM 29734</strain>
    </source>
</reference>
<dbReference type="InterPro" id="IPR034660">
    <property type="entry name" value="DinB/YfiT-like"/>
</dbReference>
<proteinExistence type="predicted"/>